<dbReference type="GO" id="GO:0003964">
    <property type="term" value="F:RNA-directed DNA polymerase activity"/>
    <property type="evidence" value="ECO:0007669"/>
    <property type="project" value="UniProtKB-KW"/>
</dbReference>
<keyword evidence="3" id="KW-1185">Reference proteome</keyword>
<dbReference type="SUPFAM" id="SSF56672">
    <property type="entry name" value="DNA/RNA polymerases"/>
    <property type="match status" value="1"/>
</dbReference>
<keyword evidence="2" id="KW-0548">Nucleotidyltransferase</keyword>
<evidence type="ECO:0000313" key="2">
    <source>
        <dbReference type="EMBL" id="GFR92663.1"/>
    </source>
</evidence>
<dbReference type="EMBL" id="BMAT01012452">
    <property type="protein sequence ID" value="GFR92663.1"/>
    <property type="molecule type" value="Genomic_DNA"/>
</dbReference>
<evidence type="ECO:0000313" key="3">
    <source>
        <dbReference type="Proteomes" id="UP000762676"/>
    </source>
</evidence>
<dbReference type="PANTHER" id="PTHR47027:SF8">
    <property type="entry name" value="RIBONUCLEASE H"/>
    <property type="match status" value="1"/>
</dbReference>
<comment type="caution">
    <text evidence="2">The sequence shown here is derived from an EMBL/GenBank/DDBJ whole genome shotgun (WGS) entry which is preliminary data.</text>
</comment>
<feature type="domain" description="Reverse transcriptase" evidence="1">
    <location>
        <begin position="2"/>
        <end position="77"/>
    </location>
</feature>
<dbReference type="Pfam" id="PF00078">
    <property type="entry name" value="RVT_1"/>
    <property type="match status" value="1"/>
</dbReference>
<sequence length="228" mass="26265">MNRINPIIDKHLDDTQLGFRKGKGTRDGIFLLRNTCERLMDCQKDLNLCFIDYAKAFDRVNHEKLMEVLAKAGIQSHAISEKSGILINVVNINNIRYANDTVILAESEEQLQAMLDRIVEKCTECGMAKKTKTMHIRRDTQTRTITVGNAGVEQVSKYSYLGHMITENVATFKERGKRKEQRTGKAKKELDGRCKGMVRVDKIWRYEAEGRKQRKMDRHDCLRTKDGT</sequence>
<name>A0AAV4H3B4_9GAST</name>
<evidence type="ECO:0000259" key="1">
    <source>
        <dbReference type="Pfam" id="PF00078"/>
    </source>
</evidence>
<proteinExistence type="predicted"/>
<dbReference type="InterPro" id="IPR000477">
    <property type="entry name" value="RT_dom"/>
</dbReference>
<organism evidence="2 3">
    <name type="scientific">Elysia marginata</name>
    <dbReference type="NCBI Taxonomy" id="1093978"/>
    <lineage>
        <taxon>Eukaryota</taxon>
        <taxon>Metazoa</taxon>
        <taxon>Spiralia</taxon>
        <taxon>Lophotrochozoa</taxon>
        <taxon>Mollusca</taxon>
        <taxon>Gastropoda</taxon>
        <taxon>Heterobranchia</taxon>
        <taxon>Euthyneura</taxon>
        <taxon>Panpulmonata</taxon>
        <taxon>Sacoglossa</taxon>
        <taxon>Placobranchoidea</taxon>
        <taxon>Plakobranchidae</taxon>
        <taxon>Elysia</taxon>
    </lineage>
</organism>
<gene>
    <name evidence="2" type="ORF">ElyMa_006206400</name>
</gene>
<keyword evidence="2" id="KW-0808">Transferase</keyword>
<protein>
    <submittedName>
        <fullName evidence="2">RNA-directed DNA polymerase from mobile element jockey-like</fullName>
    </submittedName>
</protein>
<dbReference type="InterPro" id="IPR043502">
    <property type="entry name" value="DNA/RNA_pol_sf"/>
</dbReference>
<dbReference type="PANTHER" id="PTHR47027">
    <property type="entry name" value="REVERSE TRANSCRIPTASE DOMAIN-CONTAINING PROTEIN"/>
    <property type="match status" value="1"/>
</dbReference>
<dbReference type="AlphaFoldDB" id="A0AAV4H3B4"/>
<dbReference type="CDD" id="cd01650">
    <property type="entry name" value="RT_nLTR_like"/>
    <property type="match status" value="1"/>
</dbReference>
<keyword evidence="2" id="KW-0695">RNA-directed DNA polymerase</keyword>
<accession>A0AAV4H3B4</accession>
<dbReference type="Proteomes" id="UP000762676">
    <property type="component" value="Unassembled WGS sequence"/>
</dbReference>
<reference evidence="2 3" key="1">
    <citation type="journal article" date="2021" name="Elife">
        <title>Chloroplast acquisition without the gene transfer in kleptoplastic sea slugs, Plakobranchus ocellatus.</title>
        <authorList>
            <person name="Maeda T."/>
            <person name="Takahashi S."/>
            <person name="Yoshida T."/>
            <person name="Shimamura S."/>
            <person name="Takaki Y."/>
            <person name="Nagai Y."/>
            <person name="Toyoda A."/>
            <person name="Suzuki Y."/>
            <person name="Arimoto A."/>
            <person name="Ishii H."/>
            <person name="Satoh N."/>
            <person name="Nishiyama T."/>
            <person name="Hasebe M."/>
            <person name="Maruyama T."/>
            <person name="Minagawa J."/>
            <person name="Obokata J."/>
            <person name="Shigenobu S."/>
        </authorList>
    </citation>
    <scope>NUCLEOTIDE SEQUENCE [LARGE SCALE GENOMIC DNA]</scope>
</reference>